<dbReference type="GO" id="GO:0009247">
    <property type="term" value="P:glycolipid biosynthetic process"/>
    <property type="evidence" value="ECO:0007669"/>
    <property type="project" value="TreeGrafter"/>
</dbReference>
<dbReference type="InterPro" id="IPR001173">
    <property type="entry name" value="Glyco_trans_2-like"/>
</dbReference>
<name>A0A6J6AV04_9ZZZZ</name>
<reference evidence="5" key="1">
    <citation type="submission" date="2020-05" db="EMBL/GenBank/DDBJ databases">
        <authorList>
            <person name="Chiriac C."/>
            <person name="Salcher M."/>
            <person name="Ghai R."/>
            <person name="Kavagutti S V."/>
        </authorList>
    </citation>
    <scope>NUCLEOTIDE SEQUENCE</scope>
</reference>
<evidence type="ECO:0000313" key="5">
    <source>
        <dbReference type="EMBL" id="CAB4530237.1"/>
    </source>
</evidence>
<dbReference type="Gene3D" id="3.90.550.10">
    <property type="entry name" value="Spore Coat Polysaccharide Biosynthesis Protein SpsA, Chain A"/>
    <property type="match status" value="1"/>
</dbReference>
<gene>
    <name evidence="5" type="ORF">UFOPK1380_00188</name>
</gene>
<dbReference type="SUPFAM" id="SSF53448">
    <property type="entry name" value="Nucleotide-diphospho-sugar transferases"/>
    <property type="match status" value="1"/>
</dbReference>
<accession>A0A6J6AV04</accession>
<evidence type="ECO:0000256" key="1">
    <source>
        <dbReference type="ARBA" id="ARBA00006739"/>
    </source>
</evidence>
<evidence type="ECO:0000256" key="3">
    <source>
        <dbReference type="ARBA" id="ARBA00022679"/>
    </source>
</evidence>
<dbReference type="InterPro" id="IPR039528">
    <property type="entry name" value="DPM1-like"/>
</dbReference>
<dbReference type="Pfam" id="PF00535">
    <property type="entry name" value="Glycos_transf_2"/>
    <property type="match status" value="1"/>
</dbReference>
<dbReference type="InterPro" id="IPR029044">
    <property type="entry name" value="Nucleotide-diphossugar_trans"/>
</dbReference>
<keyword evidence="3" id="KW-0808">Transferase</keyword>
<dbReference type="AlphaFoldDB" id="A0A6J6AV04"/>
<protein>
    <submittedName>
        <fullName evidence="5">Unannotated protein</fullName>
    </submittedName>
</protein>
<evidence type="ECO:0000259" key="4">
    <source>
        <dbReference type="Pfam" id="PF00535"/>
    </source>
</evidence>
<dbReference type="GO" id="GO:0004582">
    <property type="term" value="F:dolichyl-phosphate beta-D-mannosyltransferase activity"/>
    <property type="evidence" value="ECO:0007669"/>
    <property type="project" value="InterPro"/>
</dbReference>
<comment type="similarity">
    <text evidence="1">Belongs to the glycosyltransferase 2 family.</text>
</comment>
<sequence length="249" mass="28132">MNNPVSILVVVPTYNESQSVTEFFTRLDAVRQSLEAMYSITILHIDDNSPDSTAQIVRTLGLTNFSQIIRPKKIGLGPAYIEAFTWGLARNFDLFVEIDADNSHQPEDLERLLARATTENLVLGTRWMPGGRVENWAPHRRLISRLGTKYASMALKIPLRDITSGYRVIGRSALARVDFSDIQIHGYGFQIEIIAKLSALNVEIIEVPIIFTERREGKSKMSWAIALEAALMVTKWGISRLVGTRLYRR</sequence>
<dbReference type="PANTHER" id="PTHR43398">
    <property type="entry name" value="DOLICHOL-PHOSPHATE MANNOSYLTRANSFERASE SUBUNIT 1"/>
    <property type="match status" value="1"/>
</dbReference>
<dbReference type="GO" id="GO:0016020">
    <property type="term" value="C:membrane"/>
    <property type="evidence" value="ECO:0007669"/>
    <property type="project" value="GOC"/>
</dbReference>
<evidence type="ECO:0000256" key="2">
    <source>
        <dbReference type="ARBA" id="ARBA00022676"/>
    </source>
</evidence>
<dbReference type="FunFam" id="3.90.550.10:FF:000122">
    <property type="entry name" value="Dolichol-phosphate mannosyltransferase subunit 1"/>
    <property type="match status" value="1"/>
</dbReference>
<organism evidence="5">
    <name type="scientific">freshwater metagenome</name>
    <dbReference type="NCBI Taxonomy" id="449393"/>
    <lineage>
        <taxon>unclassified sequences</taxon>
        <taxon>metagenomes</taxon>
        <taxon>ecological metagenomes</taxon>
    </lineage>
</organism>
<feature type="domain" description="Glycosyltransferase 2-like" evidence="4">
    <location>
        <begin position="9"/>
        <end position="175"/>
    </location>
</feature>
<keyword evidence="2" id="KW-0328">Glycosyltransferase</keyword>
<proteinExistence type="inferred from homology"/>
<dbReference type="PANTHER" id="PTHR43398:SF1">
    <property type="entry name" value="DOLICHOL-PHOSPHATE MANNOSYLTRANSFERASE SUBUNIT 1"/>
    <property type="match status" value="1"/>
</dbReference>
<dbReference type="CDD" id="cd06442">
    <property type="entry name" value="DPM1_like"/>
    <property type="match status" value="1"/>
</dbReference>
<dbReference type="EMBL" id="CAEZSC010000005">
    <property type="protein sequence ID" value="CAB4530237.1"/>
    <property type="molecule type" value="Genomic_DNA"/>
</dbReference>